<dbReference type="RefSeq" id="WP_145640949.1">
    <property type="nucleotide sequence ID" value="NZ_VIWP01000007.1"/>
</dbReference>
<reference evidence="4 5" key="1">
    <citation type="submission" date="2019-06" db="EMBL/GenBank/DDBJ databases">
        <title>Sorghum-associated microbial communities from plants grown in Nebraska, USA.</title>
        <authorList>
            <person name="Schachtman D."/>
        </authorList>
    </citation>
    <scope>NUCLEOTIDE SEQUENCE [LARGE SCALE GENOMIC DNA]</scope>
    <source>
        <strain evidence="4 5">1225</strain>
    </source>
</reference>
<dbReference type="PROSITE" id="PS50801">
    <property type="entry name" value="STAS"/>
    <property type="match status" value="1"/>
</dbReference>
<organism evidence="4 5">
    <name type="scientific">Neorhizobium alkalisoli</name>
    <dbReference type="NCBI Taxonomy" id="528178"/>
    <lineage>
        <taxon>Bacteria</taxon>
        <taxon>Pseudomonadati</taxon>
        <taxon>Pseudomonadota</taxon>
        <taxon>Alphaproteobacteria</taxon>
        <taxon>Hyphomicrobiales</taxon>
        <taxon>Rhizobiaceae</taxon>
        <taxon>Rhizobium/Agrobacterium group</taxon>
        <taxon>Neorhizobium</taxon>
    </lineage>
</organism>
<dbReference type="Gene3D" id="3.30.750.24">
    <property type="entry name" value="STAS domain"/>
    <property type="match status" value="1"/>
</dbReference>
<feature type="transmembrane region" description="Helical" evidence="2">
    <location>
        <begin position="318"/>
        <end position="338"/>
    </location>
</feature>
<keyword evidence="2" id="KW-1133">Transmembrane helix</keyword>
<dbReference type="PANTHER" id="PTHR30188">
    <property type="entry name" value="ABC TRANSPORTER PERMEASE PROTEIN-RELATED"/>
    <property type="match status" value="1"/>
</dbReference>
<feature type="transmembrane region" description="Helical" evidence="2">
    <location>
        <begin position="275"/>
        <end position="297"/>
    </location>
</feature>
<dbReference type="NCBIfam" id="TIGR00056">
    <property type="entry name" value="MlaE family lipid ABC transporter permease subunit"/>
    <property type="match status" value="1"/>
</dbReference>
<accession>A0A561QH67</accession>
<keyword evidence="2" id="KW-1003">Cell membrane</keyword>
<dbReference type="Proteomes" id="UP000320653">
    <property type="component" value="Unassembled WGS sequence"/>
</dbReference>
<dbReference type="GO" id="GO:0043190">
    <property type="term" value="C:ATP-binding cassette (ABC) transporter complex"/>
    <property type="evidence" value="ECO:0007669"/>
    <property type="project" value="InterPro"/>
</dbReference>
<comment type="function">
    <text evidence="1">Could be part of an ABC transporter complex.</text>
</comment>
<keyword evidence="2" id="KW-0472">Membrane</keyword>
<dbReference type="OrthoDB" id="9805022at2"/>
<name>A0A561QH67_9HYPH</name>
<dbReference type="SUPFAM" id="SSF52091">
    <property type="entry name" value="SpoIIaa-like"/>
    <property type="match status" value="1"/>
</dbReference>
<proteinExistence type="inferred from homology"/>
<dbReference type="InterPro" id="IPR058548">
    <property type="entry name" value="MlaB-like_STAS"/>
</dbReference>
<evidence type="ECO:0000313" key="5">
    <source>
        <dbReference type="Proteomes" id="UP000320653"/>
    </source>
</evidence>
<comment type="similarity">
    <text evidence="2">Belongs to the MlaE permease family.</text>
</comment>
<protein>
    <submittedName>
        <fullName evidence="4">Phospholipid/cholesterol/gamma-HCH transport system permease protein</fullName>
    </submittedName>
</protein>
<dbReference type="AlphaFoldDB" id="A0A561QH67"/>
<evidence type="ECO:0000259" key="3">
    <source>
        <dbReference type="PROSITE" id="PS50801"/>
    </source>
</evidence>
<dbReference type="PANTHER" id="PTHR30188:SF3">
    <property type="entry name" value="ABC TRANSPORTER PERMEASE"/>
    <property type="match status" value="1"/>
</dbReference>
<dbReference type="EMBL" id="VIWP01000007">
    <property type="protein sequence ID" value="TWF49715.1"/>
    <property type="molecule type" value="Genomic_DNA"/>
</dbReference>
<evidence type="ECO:0000256" key="2">
    <source>
        <dbReference type="RuleBase" id="RU362044"/>
    </source>
</evidence>
<keyword evidence="2" id="KW-0997">Cell inner membrane</keyword>
<evidence type="ECO:0000313" key="4">
    <source>
        <dbReference type="EMBL" id="TWF49715.1"/>
    </source>
</evidence>
<dbReference type="InterPro" id="IPR036513">
    <property type="entry name" value="STAS_dom_sf"/>
</dbReference>
<dbReference type="GO" id="GO:0005548">
    <property type="term" value="F:phospholipid transporter activity"/>
    <property type="evidence" value="ECO:0007669"/>
    <property type="project" value="TreeGrafter"/>
</dbReference>
<evidence type="ECO:0000256" key="1">
    <source>
        <dbReference type="ARBA" id="ARBA00003787"/>
    </source>
</evidence>
<feature type="transmembrane region" description="Helical" evidence="2">
    <location>
        <begin position="205"/>
        <end position="228"/>
    </location>
</feature>
<comment type="subcellular location">
    <subcellularLocation>
        <location evidence="2">Cell inner membrane</location>
        <topology evidence="2">Multi-pass membrane protein</topology>
    </subcellularLocation>
</comment>
<keyword evidence="5" id="KW-1185">Reference proteome</keyword>
<gene>
    <name evidence="4" type="ORF">FHW37_10781</name>
</gene>
<feature type="domain" description="STAS" evidence="3">
    <location>
        <begin position="40"/>
        <end position="96"/>
    </location>
</feature>
<dbReference type="InterPro" id="IPR002645">
    <property type="entry name" value="STAS_dom"/>
</dbReference>
<dbReference type="InterPro" id="IPR030802">
    <property type="entry name" value="Permease_MalE"/>
</dbReference>
<feature type="transmembrane region" description="Helical" evidence="2">
    <location>
        <begin position="249"/>
        <end position="269"/>
    </location>
</feature>
<feature type="transmembrane region" description="Helical" evidence="2">
    <location>
        <begin position="358"/>
        <end position="379"/>
    </location>
</feature>
<sequence>MTPKPAEIKAEHAPEGGGERYALSGEWRNHSIGAVLKEFEKVEKAASHGKVEIDLSGIDGIDTAGAWLIRRLMTAKGGQGGEATLTGASPAIQELIGVLPETAPAPPSPGPDNRPLFEKVFTPVGKITVSIGSDFYAAMHILGSAVRGAQLKLGHGSGVSPASVVTHIDRMGVRAVPIIVLMSFLIGAIIAQQGAFQLRYFGAEIFVVDLVGILQLREIGVLLTAIMIAGRSGSAITAEIGSMKMREEIDALTVIGLNPVGVLIFPRLVALTVALPLLTILANFSALYGASIVTWTYSGITFDTFLSRLHEAIDHTSVAAGMIKAPFMALIIGIVAAVEGMKVGGSAESLGQHVTSSVVKSIFAVIALDAFFAVFYSAIDF</sequence>
<comment type="caution">
    <text evidence="4">The sequence shown here is derived from an EMBL/GenBank/DDBJ whole genome shotgun (WGS) entry which is preliminary data.</text>
</comment>
<dbReference type="InterPro" id="IPR003453">
    <property type="entry name" value="ABC_MlaE_roteobac"/>
</dbReference>
<dbReference type="Pfam" id="PF02405">
    <property type="entry name" value="MlaE"/>
    <property type="match status" value="1"/>
</dbReference>
<feature type="transmembrane region" description="Helical" evidence="2">
    <location>
        <begin position="175"/>
        <end position="193"/>
    </location>
</feature>
<dbReference type="Pfam" id="PF13466">
    <property type="entry name" value="STAS_2"/>
    <property type="match status" value="1"/>
</dbReference>
<keyword evidence="2" id="KW-0812">Transmembrane</keyword>